<accession>A0ABR2M6N5</accession>
<comment type="caution">
    <text evidence="2">The sequence shown here is derived from an EMBL/GenBank/DDBJ whole genome shotgun (WGS) entry which is preliminary data.</text>
</comment>
<protein>
    <submittedName>
        <fullName evidence="2">Uncharacterized protein</fullName>
    </submittedName>
</protein>
<keyword evidence="1" id="KW-0812">Transmembrane</keyword>
<dbReference type="Proteomes" id="UP001412067">
    <property type="component" value="Unassembled WGS sequence"/>
</dbReference>
<organism evidence="2 3">
    <name type="scientific">Platanthera guangdongensis</name>
    <dbReference type="NCBI Taxonomy" id="2320717"/>
    <lineage>
        <taxon>Eukaryota</taxon>
        <taxon>Viridiplantae</taxon>
        <taxon>Streptophyta</taxon>
        <taxon>Embryophyta</taxon>
        <taxon>Tracheophyta</taxon>
        <taxon>Spermatophyta</taxon>
        <taxon>Magnoliopsida</taxon>
        <taxon>Liliopsida</taxon>
        <taxon>Asparagales</taxon>
        <taxon>Orchidaceae</taxon>
        <taxon>Orchidoideae</taxon>
        <taxon>Orchideae</taxon>
        <taxon>Orchidinae</taxon>
        <taxon>Platanthera</taxon>
    </lineage>
</organism>
<proteinExistence type="predicted"/>
<evidence type="ECO:0000313" key="3">
    <source>
        <dbReference type="Proteomes" id="UP001412067"/>
    </source>
</evidence>
<keyword evidence="3" id="KW-1185">Reference proteome</keyword>
<reference evidence="2 3" key="1">
    <citation type="journal article" date="2022" name="Nat. Plants">
        <title>Genomes of leafy and leafless Platanthera orchids illuminate the evolution of mycoheterotrophy.</title>
        <authorList>
            <person name="Li M.H."/>
            <person name="Liu K.W."/>
            <person name="Li Z."/>
            <person name="Lu H.C."/>
            <person name="Ye Q.L."/>
            <person name="Zhang D."/>
            <person name="Wang J.Y."/>
            <person name="Li Y.F."/>
            <person name="Zhong Z.M."/>
            <person name="Liu X."/>
            <person name="Yu X."/>
            <person name="Liu D.K."/>
            <person name="Tu X.D."/>
            <person name="Liu B."/>
            <person name="Hao Y."/>
            <person name="Liao X.Y."/>
            <person name="Jiang Y.T."/>
            <person name="Sun W.H."/>
            <person name="Chen J."/>
            <person name="Chen Y.Q."/>
            <person name="Ai Y."/>
            <person name="Zhai J.W."/>
            <person name="Wu S.S."/>
            <person name="Zhou Z."/>
            <person name="Hsiao Y.Y."/>
            <person name="Wu W.L."/>
            <person name="Chen Y.Y."/>
            <person name="Lin Y.F."/>
            <person name="Hsu J.L."/>
            <person name="Li C.Y."/>
            <person name="Wang Z.W."/>
            <person name="Zhao X."/>
            <person name="Zhong W.Y."/>
            <person name="Ma X.K."/>
            <person name="Ma L."/>
            <person name="Huang J."/>
            <person name="Chen G.Z."/>
            <person name="Huang M.Z."/>
            <person name="Huang L."/>
            <person name="Peng D.H."/>
            <person name="Luo Y.B."/>
            <person name="Zou S.Q."/>
            <person name="Chen S.P."/>
            <person name="Lan S."/>
            <person name="Tsai W.C."/>
            <person name="Van de Peer Y."/>
            <person name="Liu Z.J."/>
        </authorList>
    </citation>
    <scope>NUCLEOTIDE SEQUENCE [LARGE SCALE GENOMIC DNA]</scope>
    <source>
        <strain evidence="2">Lor288</strain>
    </source>
</reference>
<keyword evidence="1" id="KW-1133">Transmembrane helix</keyword>
<keyword evidence="1" id="KW-0472">Membrane</keyword>
<feature type="transmembrane region" description="Helical" evidence="1">
    <location>
        <begin position="21"/>
        <end position="40"/>
    </location>
</feature>
<name>A0ABR2M6N5_9ASPA</name>
<dbReference type="PANTHER" id="PTHR35124">
    <property type="entry name" value="CYTOCHROME P450 FAMILY PROTEIN"/>
    <property type="match status" value="1"/>
</dbReference>
<sequence length="577" mass="64303">MTASSSIGKEAGNWAAYHRRFLPKLLAGAISIFIFLLWAANTFNLGGSPRRSSVHLFDYLGPISIKPTSISGAAVVSLPPIPPPFPNSWISPFNFLNYSSILLSRWLAAGGEPCRDSLTDAISIPALDSAFAASSTVLLLTSGDIHEFALTALEASGRPRCLGGDYFETDLFGPSWKSRPPIIDLGNGSYILRLQVHPRFAAHDAVFTFSVVLLFRSFDGLKLSPDRFSLRRELRRVNIKFIPPHPSTSLPDLRLCRAADFGLPAWSGRWTRHARNDSCAVDRAGRYRCLDPALPCEMPWCAGKLGSLESNGWVYSAHCAFGVFDAATAWHCLAGKWLLFWGDSNHVDTIRNLLNFVLGLTDIDAVPRRFDRRFANPNNASEILRITNIFNGHWNDSLNYLGVASLRHAPFRDLIWGFFNETGDRFPDAVVLNSGLHDGIYWKSVRRFAAGADEAAAFWEAVMAHVRSRRPEALPRVFYRTTVATGGYARDLGFNPSKMESFDGILKEKLKARGVLTGGVVDEFDMTFPWHYDNRCNDGVHYGRKPALTKWRDGQIGHQYFVDIMLVHVLLNAFCNS</sequence>
<dbReference type="EMBL" id="JBBWWR010000011">
    <property type="protein sequence ID" value="KAK8959728.1"/>
    <property type="molecule type" value="Genomic_DNA"/>
</dbReference>
<dbReference type="PANTHER" id="PTHR35124:SF1">
    <property type="entry name" value="CYTOCHROME P450 FAMILY PROTEIN"/>
    <property type="match status" value="1"/>
</dbReference>
<gene>
    <name evidence="2" type="ORF">KSP40_PGU017663</name>
</gene>
<evidence type="ECO:0000313" key="2">
    <source>
        <dbReference type="EMBL" id="KAK8959728.1"/>
    </source>
</evidence>
<evidence type="ECO:0000256" key="1">
    <source>
        <dbReference type="SAM" id="Phobius"/>
    </source>
</evidence>